<evidence type="ECO:0000256" key="2">
    <source>
        <dbReference type="SAM" id="Phobius"/>
    </source>
</evidence>
<feature type="compositionally biased region" description="Polar residues" evidence="1">
    <location>
        <begin position="90"/>
        <end position="103"/>
    </location>
</feature>
<proteinExistence type="predicted"/>
<feature type="transmembrane region" description="Helical" evidence="2">
    <location>
        <begin position="109"/>
        <end position="135"/>
    </location>
</feature>
<keyword evidence="4" id="KW-1185">Reference proteome</keyword>
<evidence type="ECO:0000256" key="1">
    <source>
        <dbReference type="SAM" id="MobiDB-lite"/>
    </source>
</evidence>
<keyword evidence="2" id="KW-1133">Transmembrane helix</keyword>
<reference evidence="3" key="1">
    <citation type="journal article" date="2020" name="Stud. Mycol.">
        <title>101 Dothideomycetes genomes: a test case for predicting lifestyles and emergence of pathogens.</title>
        <authorList>
            <person name="Haridas S."/>
            <person name="Albert R."/>
            <person name="Binder M."/>
            <person name="Bloem J."/>
            <person name="Labutti K."/>
            <person name="Salamov A."/>
            <person name="Andreopoulos B."/>
            <person name="Baker S."/>
            <person name="Barry K."/>
            <person name="Bills G."/>
            <person name="Bluhm B."/>
            <person name="Cannon C."/>
            <person name="Castanera R."/>
            <person name="Culley D."/>
            <person name="Daum C."/>
            <person name="Ezra D."/>
            <person name="Gonzalez J."/>
            <person name="Henrissat B."/>
            <person name="Kuo A."/>
            <person name="Liang C."/>
            <person name="Lipzen A."/>
            <person name="Lutzoni F."/>
            <person name="Magnuson J."/>
            <person name="Mondo S."/>
            <person name="Nolan M."/>
            <person name="Ohm R."/>
            <person name="Pangilinan J."/>
            <person name="Park H.-J."/>
            <person name="Ramirez L."/>
            <person name="Alfaro M."/>
            <person name="Sun H."/>
            <person name="Tritt A."/>
            <person name="Yoshinaga Y."/>
            <person name="Zwiers L.-H."/>
            <person name="Turgeon B."/>
            <person name="Goodwin S."/>
            <person name="Spatafora J."/>
            <person name="Crous P."/>
            <person name="Grigoriev I."/>
        </authorList>
    </citation>
    <scope>NUCLEOTIDE SEQUENCE</scope>
    <source>
        <strain evidence="3">CBS 109.77</strain>
    </source>
</reference>
<evidence type="ECO:0000313" key="4">
    <source>
        <dbReference type="Proteomes" id="UP000799757"/>
    </source>
</evidence>
<sequence length="202" mass="21871">MGAISLSSLGAPPIDTAATYAFESGFGLRHILRSFSVATIAQKPTQSYALPSIVTATSRTSLASPSNSQQNNQPSTTPNLTPNTRTSSSALISQSPYTSLPHRPSSNGFTATALASILAAIAFLLISVFVLGFMLRRHKRKAHWKRIEESTTCKSKIQDDGSRRIMVTREIESRHEVVGEEHVDAGGKRVEFEIRGGRGVMK</sequence>
<keyword evidence="2" id="KW-0812">Transmembrane</keyword>
<gene>
    <name evidence="3" type="ORF">K505DRAFT_328232</name>
</gene>
<feature type="region of interest" description="Disordered" evidence="1">
    <location>
        <begin position="60"/>
        <end position="103"/>
    </location>
</feature>
<accession>A0A6A6WZT2</accession>
<dbReference type="OrthoDB" id="10644761at2759"/>
<dbReference type="EMBL" id="MU002136">
    <property type="protein sequence ID" value="KAF2789455.1"/>
    <property type="molecule type" value="Genomic_DNA"/>
</dbReference>
<dbReference type="Proteomes" id="UP000799757">
    <property type="component" value="Unassembled WGS sequence"/>
</dbReference>
<name>A0A6A6WZT2_9PLEO</name>
<evidence type="ECO:0000313" key="3">
    <source>
        <dbReference type="EMBL" id="KAF2789455.1"/>
    </source>
</evidence>
<feature type="compositionally biased region" description="Low complexity" evidence="1">
    <location>
        <begin position="64"/>
        <end position="89"/>
    </location>
</feature>
<keyword evidence="2" id="KW-0472">Membrane</keyword>
<protein>
    <submittedName>
        <fullName evidence="3">Uncharacterized protein</fullName>
    </submittedName>
</protein>
<organism evidence="3 4">
    <name type="scientific">Melanomma pulvis-pyrius CBS 109.77</name>
    <dbReference type="NCBI Taxonomy" id="1314802"/>
    <lineage>
        <taxon>Eukaryota</taxon>
        <taxon>Fungi</taxon>
        <taxon>Dikarya</taxon>
        <taxon>Ascomycota</taxon>
        <taxon>Pezizomycotina</taxon>
        <taxon>Dothideomycetes</taxon>
        <taxon>Pleosporomycetidae</taxon>
        <taxon>Pleosporales</taxon>
        <taxon>Melanommataceae</taxon>
        <taxon>Melanomma</taxon>
    </lineage>
</organism>
<dbReference type="AlphaFoldDB" id="A0A6A6WZT2"/>